<dbReference type="Proteomes" id="UP000199045">
    <property type="component" value="Unassembled WGS sequence"/>
</dbReference>
<proteinExistence type="predicted"/>
<dbReference type="STRING" id="104663.SAMN04488121_11313"/>
<evidence type="ECO:0000313" key="2">
    <source>
        <dbReference type="Proteomes" id="UP000199045"/>
    </source>
</evidence>
<dbReference type="AlphaFoldDB" id="A0A1G8CR61"/>
<reference evidence="1 2" key="1">
    <citation type="submission" date="2016-10" db="EMBL/GenBank/DDBJ databases">
        <authorList>
            <person name="de Groot N.N."/>
        </authorList>
    </citation>
    <scope>NUCLEOTIDE SEQUENCE [LARGE SCALE GENOMIC DNA]</scope>
    <source>
        <strain evidence="1 2">DSM 527</strain>
    </source>
</reference>
<gene>
    <name evidence="1" type="ORF">SAMN04488121_11313</name>
</gene>
<sequence length="40" mass="4922">MIYVLIVIYPAINSLFKKFLTIWRTRFIRKYPISSEFHSE</sequence>
<organism evidence="1 2">
    <name type="scientific">Chitinophaga filiformis</name>
    <name type="common">Myxococcus filiformis</name>
    <name type="synonym">Flexibacter filiformis</name>
    <dbReference type="NCBI Taxonomy" id="104663"/>
    <lineage>
        <taxon>Bacteria</taxon>
        <taxon>Pseudomonadati</taxon>
        <taxon>Bacteroidota</taxon>
        <taxon>Chitinophagia</taxon>
        <taxon>Chitinophagales</taxon>
        <taxon>Chitinophagaceae</taxon>
        <taxon>Chitinophaga</taxon>
    </lineage>
</organism>
<protein>
    <submittedName>
        <fullName evidence="1">Uncharacterized protein</fullName>
    </submittedName>
</protein>
<evidence type="ECO:0000313" key="1">
    <source>
        <dbReference type="EMBL" id="SDH47991.1"/>
    </source>
</evidence>
<dbReference type="EMBL" id="FNBN01000013">
    <property type="protein sequence ID" value="SDH47991.1"/>
    <property type="molecule type" value="Genomic_DNA"/>
</dbReference>
<name>A0A1G8CR61_CHIFI</name>
<accession>A0A1G8CR61</accession>